<gene>
    <name evidence="2" type="ORF">EVOR1521_LOCUS4944</name>
</gene>
<dbReference type="EMBL" id="CAUJNA010000336">
    <property type="protein sequence ID" value="CAJ1375721.1"/>
    <property type="molecule type" value="Genomic_DNA"/>
</dbReference>
<accession>A0AA36MKW5</accession>
<evidence type="ECO:0000256" key="1">
    <source>
        <dbReference type="SAM" id="MobiDB-lite"/>
    </source>
</evidence>
<name>A0AA36MKW5_9DINO</name>
<dbReference type="Proteomes" id="UP001178507">
    <property type="component" value="Unassembled WGS sequence"/>
</dbReference>
<feature type="compositionally biased region" description="Polar residues" evidence="1">
    <location>
        <begin position="95"/>
        <end position="105"/>
    </location>
</feature>
<evidence type="ECO:0000313" key="3">
    <source>
        <dbReference type="Proteomes" id="UP001178507"/>
    </source>
</evidence>
<feature type="compositionally biased region" description="Pro residues" evidence="1">
    <location>
        <begin position="63"/>
        <end position="80"/>
    </location>
</feature>
<keyword evidence="3" id="KW-1185">Reference proteome</keyword>
<proteinExistence type="predicted"/>
<comment type="caution">
    <text evidence="2">The sequence shown here is derived from an EMBL/GenBank/DDBJ whole genome shotgun (WGS) entry which is preliminary data.</text>
</comment>
<evidence type="ECO:0000313" key="2">
    <source>
        <dbReference type="EMBL" id="CAJ1375721.1"/>
    </source>
</evidence>
<protein>
    <submittedName>
        <fullName evidence="2">Uncharacterized protein</fullName>
    </submittedName>
</protein>
<sequence length="238" mass="25338">MDTLVAELADTLHITCDTARREIETHLDLAGVIQGSPQGGATPLIRTVGQTPKAALLNWGSPPTSPKTPTAFPPVSPDVPPVERVRRPRAKTESSMRVTFQNSDPDVSPREMKVEVRLSDGPISTAVVAPGGGTGINGAIYSELGRNPSFKVEVVGRSRAPYDVYPPCWPHGAPAPNLQTFAREVLETRVHERVKAMVFGSRGGQVAGQLGSRSSPRMDAVSEGVEQVGPRSPSALSY</sequence>
<organism evidence="2 3">
    <name type="scientific">Effrenium voratum</name>
    <dbReference type="NCBI Taxonomy" id="2562239"/>
    <lineage>
        <taxon>Eukaryota</taxon>
        <taxon>Sar</taxon>
        <taxon>Alveolata</taxon>
        <taxon>Dinophyceae</taxon>
        <taxon>Suessiales</taxon>
        <taxon>Symbiodiniaceae</taxon>
        <taxon>Effrenium</taxon>
    </lineage>
</organism>
<reference evidence="2" key="1">
    <citation type="submission" date="2023-08" db="EMBL/GenBank/DDBJ databases">
        <authorList>
            <person name="Chen Y."/>
            <person name="Shah S."/>
            <person name="Dougan E. K."/>
            <person name="Thang M."/>
            <person name="Chan C."/>
        </authorList>
    </citation>
    <scope>NUCLEOTIDE SEQUENCE</scope>
</reference>
<feature type="region of interest" description="Disordered" evidence="1">
    <location>
        <begin position="205"/>
        <end position="238"/>
    </location>
</feature>
<feature type="compositionally biased region" description="Basic and acidic residues" evidence="1">
    <location>
        <begin position="81"/>
        <end position="94"/>
    </location>
</feature>
<feature type="region of interest" description="Disordered" evidence="1">
    <location>
        <begin position="62"/>
        <end position="110"/>
    </location>
</feature>
<dbReference type="AlphaFoldDB" id="A0AA36MKW5"/>